<dbReference type="OrthoDB" id="438939at2759"/>
<feature type="compositionally biased region" description="Polar residues" evidence="8">
    <location>
        <begin position="28"/>
        <end position="38"/>
    </location>
</feature>
<keyword evidence="6" id="KW-0508">mRNA splicing</keyword>
<dbReference type="InterPro" id="IPR054573">
    <property type="entry name" value="PP2A/SF3B1-like_HEAT"/>
</dbReference>
<comment type="subcellular location">
    <subcellularLocation>
        <location evidence="1">Nucleus</location>
    </subcellularLocation>
</comment>
<evidence type="ECO:0000256" key="8">
    <source>
        <dbReference type="SAM" id="MobiDB-lite"/>
    </source>
</evidence>
<sequence length="1201" mass="134057">MSDADFETIKRLQQERNAGKKGSKAFDPSSQRTDFSTKASLTDNFDIELYGTQNGNKFEGYNTSIAIDDGEDEDMFDAKPTENGRLIGQYTASREQIDELAHGKGLEEDDILLARDKSATIADRETDYQKRRFNRGLENEGQTYREVMAARDLDREEERINKIIAEKKANGDEIVHAPMLKSEESSDKENKDAGSTSAVISARKRKQRWDVSGSDTKDVPDPAATKKSRWDESPAPDTQVATAPRKSRWDQAPSITASTPVGQAGLATPMHPSQGMVSFGTDISARNMPLSDEELDALLPSEGYKILDPPPGYEPINTVARRMMNAPAPVAAAGNYGGFMMQEPEDPRSMGKQLPTEIPGVGDLQFFKAEDMAYFGKLVDGSNEDELSMEELKERKIMRLLLKVKNGTPPMRKTALRQITDNARQFGAGALFNQILPLLMEKTLEDQERHLLVKVIDRVLYKLDDLVRPFVHKILVVIEPLLIDQDYYARVEGREIISNLSKAAGLAHMISTMRPDIDHVDEYVRNTTARAFAVVASALGIPSLLPFLRAVCRSKKSWQARHTGVKIVQQIPILMGCAVLPHLKGLVDCIAPNLNDEQVKVRTVTSLAIAALAEAANPYGIESFDEILNPLWTGARKQRGKGLAGFLKAVGYIIPLMDEEYANYYTSQIMEILLREFSSPDEEMKKVVLKVISQCAGTEGVTAGYLKEHVLDDFFKSFWVRRMALDKRNYRQVVETTVDIGQKIGSGEIVERIVNNLKDESEAYRKMTLETIEKIIASLGAADINERLEERLIDGVLHSFQEQSVEDIIMLNGFGTVVNALGTRCKPYLPQIVSTILWRLNNKSATVRQQAADLISRIAMVMKQCGEDALMGKLGIVLYEYLGEEYPEVLGSILGALRSIVTVVGISSMQPPIKDLLPRLTPILRNRHEKVQENTIDLVGRIADRGPESVNAREWMRICFELLDMLKAHKKGIRRAANNTFGFIAKAIGPQDVLATLLNNLRVQERQSRVCTAVAIGIVAETCAPFTVLPALMNEYRVPELNVQNGVLKSLSFLFEYIGEMAKDYVYAVTPLLEDALIDRDQVHRQTAASVVRHISLGCVGLGCEDAMLHLLNLLFPNIFETSPHVIDRIIEAIDGIRMAVGSGTVMNYVWAGLFHPARRVRVPYWRLYNNAYVQGSDGLVPYYPNLDEKDLLRHELSIVI</sequence>
<protein>
    <recommendedName>
        <fullName evidence="13">Splicing factor 3B subunit 1</fullName>
    </recommendedName>
</protein>
<organism evidence="11 12">
    <name type="scientific">Gomphillus americanus</name>
    <dbReference type="NCBI Taxonomy" id="1940652"/>
    <lineage>
        <taxon>Eukaryota</taxon>
        <taxon>Fungi</taxon>
        <taxon>Dikarya</taxon>
        <taxon>Ascomycota</taxon>
        <taxon>Pezizomycotina</taxon>
        <taxon>Lecanoromycetes</taxon>
        <taxon>OSLEUM clade</taxon>
        <taxon>Ostropomycetidae</taxon>
        <taxon>Ostropales</taxon>
        <taxon>Graphidaceae</taxon>
        <taxon>Gomphilloideae</taxon>
        <taxon>Gomphillus</taxon>
    </lineage>
</organism>
<keyword evidence="7" id="KW-0539">Nucleus</keyword>
<evidence type="ECO:0000256" key="3">
    <source>
        <dbReference type="ARBA" id="ARBA00022664"/>
    </source>
</evidence>
<evidence type="ECO:0000256" key="6">
    <source>
        <dbReference type="ARBA" id="ARBA00023187"/>
    </source>
</evidence>
<evidence type="ECO:0000313" key="12">
    <source>
        <dbReference type="Proteomes" id="UP000664169"/>
    </source>
</evidence>
<dbReference type="InterPro" id="IPR016024">
    <property type="entry name" value="ARM-type_fold"/>
</dbReference>
<dbReference type="FunFam" id="1.25.10.10:FF:000066">
    <property type="entry name" value="Splicing factor 3B subunit 1"/>
    <property type="match status" value="1"/>
</dbReference>
<dbReference type="GO" id="GO:0000245">
    <property type="term" value="P:spliceosomal complex assembly"/>
    <property type="evidence" value="ECO:0007669"/>
    <property type="project" value="InterPro"/>
</dbReference>
<dbReference type="Pfam" id="PF08920">
    <property type="entry name" value="SF3b1"/>
    <property type="match status" value="1"/>
</dbReference>
<evidence type="ECO:0000259" key="9">
    <source>
        <dbReference type="Pfam" id="PF08920"/>
    </source>
</evidence>
<dbReference type="InterPro" id="IPR011989">
    <property type="entry name" value="ARM-like"/>
</dbReference>
<keyword evidence="3" id="KW-0507">mRNA processing</keyword>
<comment type="caution">
    <text evidence="11">The sequence shown here is derived from an EMBL/GenBank/DDBJ whole genome shotgun (WGS) entry which is preliminary data.</text>
</comment>
<keyword evidence="5" id="KW-0677">Repeat</keyword>
<name>A0A8H3F614_9LECA</name>
<feature type="domain" description="Splicing factor 3B subunit 1" evidence="9">
    <location>
        <begin position="224"/>
        <end position="345"/>
    </location>
</feature>
<dbReference type="PANTHER" id="PTHR12097">
    <property type="entry name" value="SPLICING FACTOR 3B, SUBUNIT 1-RELATED"/>
    <property type="match status" value="1"/>
</dbReference>
<dbReference type="InterPro" id="IPR038737">
    <property type="entry name" value="SF3b_su1-like"/>
</dbReference>
<dbReference type="Pfam" id="PF22646">
    <property type="entry name" value="PPP2R1A-like_HEAT"/>
    <property type="match status" value="1"/>
</dbReference>
<feature type="compositionally biased region" description="Basic and acidic residues" evidence="8">
    <location>
        <begin position="7"/>
        <end position="18"/>
    </location>
</feature>
<comment type="similarity">
    <text evidence="2">Belongs to the SF3B1 family.</text>
</comment>
<evidence type="ECO:0000256" key="2">
    <source>
        <dbReference type="ARBA" id="ARBA00005754"/>
    </source>
</evidence>
<evidence type="ECO:0000256" key="1">
    <source>
        <dbReference type="ARBA" id="ARBA00004123"/>
    </source>
</evidence>
<evidence type="ECO:0000256" key="7">
    <source>
        <dbReference type="ARBA" id="ARBA00023242"/>
    </source>
</evidence>
<feature type="region of interest" description="Disordered" evidence="8">
    <location>
        <begin position="1"/>
        <end position="38"/>
    </location>
</feature>
<gene>
    <name evidence="11" type="ORF">GOMPHAMPRED_001642</name>
</gene>
<evidence type="ECO:0000259" key="10">
    <source>
        <dbReference type="Pfam" id="PF22646"/>
    </source>
</evidence>
<dbReference type="SUPFAM" id="SSF48371">
    <property type="entry name" value="ARM repeat"/>
    <property type="match status" value="1"/>
</dbReference>
<proteinExistence type="inferred from homology"/>
<dbReference type="FunFam" id="1.25.10.10:FF:000810">
    <property type="entry name" value="Splicing factor 3B subunit 1"/>
    <property type="match status" value="1"/>
</dbReference>
<dbReference type="Proteomes" id="UP000664169">
    <property type="component" value="Unassembled WGS sequence"/>
</dbReference>
<dbReference type="FunFam" id="1.25.10.10:FF:000069">
    <property type="entry name" value="Splicing factor 3B subunit 1"/>
    <property type="match status" value="1"/>
</dbReference>
<dbReference type="EMBL" id="CAJPDQ010000013">
    <property type="protein sequence ID" value="CAF9918811.1"/>
    <property type="molecule type" value="Genomic_DNA"/>
</dbReference>
<evidence type="ECO:0000313" key="11">
    <source>
        <dbReference type="EMBL" id="CAF9918811.1"/>
    </source>
</evidence>
<feature type="compositionally biased region" description="Basic and acidic residues" evidence="8">
    <location>
        <begin position="164"/>
        <end position="192"/>
    </location>
</feature>
<dbReference type="AlphaFoldDB" id="A0A8H3F614"/>
<dbReference type="GO" id="GO:0005681">
    <property type="term" value="C:spliceosomal complex"/>
    <property type="evidence" value="ECO:0007669"/>
    <property type="project" value="UniProtKB-KW"/>
</dbReference>
<feature type="domain" description="Phosphatase PP2A regulatory subunit A/Splicing factor 3B subunit 1-like HEAT repeat" evidence="10">
    <location>
        <begin position="986"/>
        <end position="1064"/>
    </location>
</feature>
<dbReference type="GO" id="GO:0003729">
    <property type="term" value="F:mRNA binding"/>
    <property type="evidence" value="ECO:0007669"/>
    <property type="project" value="InterPro"/>
</dbReference>
<evidence type="ECO:0000256" key="4">
    <source>
        <dbReference type="ARBA" id="ARBA00022728"/>
    </source>
</evidence>
<keyword evidence="4" id="KW-0747">Spliceosome</keyword>
<evidence type="ECO:0000256" key="5">
    <source>
        <dbReference type="ARBA" id="ARBA00022737"/>
    </source>
</evidence>
<keyword evidence="12" id="KW-1185">Reference proteome</keyword>
<reference evidence="11" key="1">
    <citation type="submission" date="2021-03" db="EMBL/GenBank/DDBJ databases">
        <authorList>
            <person name="Tagirdzhanova G."/>
        </authorList>
    </citation>
    <scope>NUCLEOTIDE SEQUENCE</scope>
</reference>
<accession>A0A8H3F614</accession>
<feature type="region of interest" description="Disordered" evidence="8">
    <location>
        <begin position="164"/>
        <end position="261"/>
    </location>
</feature>
<dbReference type="Gene3D" id="1.25.10.10">
    <property type="entry name" value="Leucine-rich Repeat Variant"/>
    <property type="match status" value="3"/>
</dbReference>
<dbReference type="InterPro" id="IPR015016">
    <property type="entry name" value="SF3b_su1"/>
</dbReference>
<evidence type="ECO:0008006" key="13">
    <source>
        <dbReference type="Google" id="ProtNLM"/>
    </source>
</evidence>